<feature type="signal peptide" evidence="6">
    <location>
        <begin position="1"/>
        <end position="18"/>
    </location>
</feature>
<dbReference type="PANTHER" id="PTHR31279:SF4">
    <property type="entry name" value="PROTEIN EXORDIUM-LIKE 5"/>
    <property type="match status" value="1"/>
</dbReference>
<feature type="chain" id="PRO_5005527709" evidence="6">
    <location>
        <begin position="19"/>
        <end position="350"/>
    </location>
</feature>
<dbReference type="OMA" id="KWAPSQK"/>
<evidence type="ECO:0000313" key="7">
    <source>
        <dbReference type="EMBL" id="KMZ67933.1"/>
    </source>
</evidence>
<name>A0A0K9PFT2_ZOSMR</name>
<dbReference type="EMBL" id="LFYR01000869">
    <property type="protein sequence ID" value="KMZ67933.1"/>
    <property type="molecule type" value="Genomic_DNA"/>
</dbReference>
<protein>
    <submittedName>
        <fullName evidence="7">Phosphate-responsive 1 family protein</fullName>
    </submittedName>
</protein>
<evidence type="ECO:0000256" key="3">
    <source>
        <dbReference type="ARBA" id="ARBA00022525"/>
    </source>
</evidence>
<accession>A0A0K9PFT2</accession>
<reference evidence="8" key="1">
    <citation type="journal article" date="2016" name="Nature">
        <title>The genome of the seagrass Zostera marina reveals angiosperm adaptation to the sea.</title>
        <authorList>
            <person name="Olsen J.L."/>
            <person name="Rouze P."/>
            <person name="Verhelst B."/>
            <person name="Lin Y.-C."/>
            <person name="Bayer T."/>
            <person name="Collen J."/>
            <person name="Dattolo E."/>
            <person name="De Paoli E."/>
            <person name="Dittami S."/>
            <person name="Maumus F."/>
            <person name="Michel G."/>
            <person name="Kersting A."/>
            <person name="Lauritano C."/>
            <person name="Lohaus R."/>
            <person name="Toepel M."/>
            <person name="Tonon T."/>
            <person name="Vanneste K."/>
            <person name="Amirebrahimi M."/>
            <person name="Brakel J."/>
            <person name="Bostroem C."/>
            <person name="Chovatia M."/>
            <person name="Grimwood J."/>
            <person name="Jenkins J.W."/>
            <person name="Jueterbock A."/>
            <person name="Mraz A."/>
            <person name="Stam W.T."/>
            <person name="Tice H."/>
            <person name="Bornberg-Bauer E."/>
            <person name="Green P.J."/>
            <person name="Pearson G.A."/>
            <person name="Procaccini G."/>
            <person name="Duarte C.M."/>
            <person name="Schmutz J."/>
            <person name="Reusch T.B.H."/>
            <person name="Van de Peer Y."/>
        </authorList>
    </citation>
    <scope>NUCLEOTIDE SEQUENCE [LARGE SCALE GENOMIC DNA]</scope>
    <source>
        <strain evidence="8">cv. Finnish</strain>
    </source>
</reference>
<keyword evidence="8" id="KW-1185">Reference proteome</keyword>
<sequence length="350" mass="37841">MAPRFILLVICSAAFVIAIIPLTSSSIGRGQHQNMQVLKPNLSDSGVGLSASSRYEGSSSFVHVRYHMGPVLSSPIVLYLIWYGKWNPKHQSTIRSFLLSISDESSHSPSVYSWWATTVALYTDQTNSNVTTSITIGREVSDAECSVSKSLTRLSMQQVIANSISFKHLPVNNRNGVYLILTAPDITVQDFCRAVCGFHFFTFPSIVGNTLPYAWVGNSGKQCPETCAYPFAVPAYMTGATKEMEPPNGDAGVDGMISVIGHELAELASNPLMNAWYAGDDPTAPTEIGDLCEGVYGTGGGGGYTGQVSSDEEGRRYNLIGKNGKKFLVQWIWSPVLKACSGPNATDRDN</sequence>
<organism evidence="7 8">
    <name type="scientific">Zostera marina</name>
    <name type="common">Eelgrass</name>
    <dbReference type="NCBI Taxonomy" id="29655"/>
    <lineage>
        <taxon>Eukaryota</taxon>
        <taxon>Viridiplantae</taxon>
        <taxon>Streptophyta</taxon>
        <taxon>Embryophyta</taxon>
        <taxon>Tracheophyta</taxon>
        <taxon>Spermatophyta</taxon>
        <taxon>Magnoliopsida</taxon>
        <taxon>Liliopsida</taxon>
        <taxon>Zosteraceae</taxon>
        <taxon>Zostera</taxon>
    </lineage>
</organism>
<dbReference type="Pfam" id="PF04674">
    <property type="entry name" value="Phi_1"/>
    <property type="match status" value="1"/>
</dbReference>
<evidence type="ECO:0000256" key="2">
    <source>
        <dbReference type="ARBA" id="ARBA00022523"/>
    </source>
</evidence>
<comment type="subcellular location">
    <subcellularLocation>
        <location evidence="1">Secreted</location>
        <location evidence="1">Extracellular space</location>
        <location evidence="1">Apoplast</location>
    </subcellularLocation>
</comment>
<evidence type="ECO:0000256" key="4">
    <source>
        <dbReference type="ARBA" id="ARBA00022729"/>
    </source>
</evidence>
<evidence type="ECO:0000313" key="8">
    <source>
        <dbReference type="Proteomes" id="UP000036987"/>
    </source>
</evidence>
<dbReference type="GO" id="GO:0048046">
    <property type="term" value="C:apoplast"/>
    <property type="evidence" value="ECO:0007669"/>
    <property type="project" value="UniProtKB-SubCell"/>
</dbReference>
<dbReference type="AlphaFoldDB" id="A0A0K9PFT2"/>
<gene>
    <name evidence="7" type="ORF">ZOSMA_251G00040</name>
</gene>
<dbReference type="OrthoDB" id="2016249at2759"/>
<comment type="similarity">
    <text evidence="5">Belongs to the EXORDIUM family.</text>
</comment>
<dbReference type="PANTHER" id="PTHR31279">
    <property type="entry name" value="PROTEIN EXORDIUM-LIKE 5"/>
    <property type="match status" value="1"/>
</dbReference>
<keyword evidence="3" id="KW-0964">Secreted</keyword>
<evidence type="ECO:0000256" key="5">
    <source>
        <dbReference type="ARBA" id="ARBA00023591"/>
    </source>
</evidence>
<dbReference type="Proteomes" id="UP000036987">
    <property type="component" value="Unassembled WGS sequence"/>
</dbReference>
<evidence type="ECO:0000256" key="6">
    <source>
        <dbReference type="SAM" id="SignalP"/>
    </source>
</evidence>
<evidence type="ECO:0000256" key="1">
    <source>
        <dbReference type="ARBA" id="ARBA00004271"/>
    </source>
</evidence>
<keyword evidence="4 6" id="KW-0732">Signal</keyword>
<keyword evidence="2" id="KW-0052">Apoplast</keyword>
<proteinExistence type="inferred from homology"/>
<comment type="caution">
    <text evidence="7">The sequence shown here is derived from an EMBL/GenBank/DDBJ whole genome shotgun (WGS) entry which is preliminary data.</text>
</comment>
<dbReference type="InterPro" id="IPR006766">
    <property type="entry name" value="EXORDIUM-like"/>
</dbReference>